<dbReference type="PROSITE" id="PS50157">
    <property type="entry name" value="ZINC_FINGER_C2H2_2"/>
    <property type="match status" value="4"/>
</dbReference>
<feature type="region of interest" description="Disordered" evidence="8">
    <location>
        <begin position="344"/>
        <end position="390"/>
    </location>
</feature>
<accession>A0AAE9JSL7</accession>
<evidence type="ECO:0000313" key="12">
    <source>
        <dbReference type="Proteomes" id="UP000827892"/>
    </source>
</evidence>
<dbReference type="EMBL" id="CP090896">
    <property type="protein sequence ID" value="ULT83028.1"/>
    <property type="molecule type" value="Genomic_DNA"/>
</dbReference>
<evidence type="ECO:0000256" key="6">
    <source>
        <dbReference type="ARBA" id="ARBA00023242"/>
    </source>
</evidence>
<dbReference type="PANTHER" id="PTHR24406">
    <property type="entry name" value="TRANSCRIPTIONAL REPRESSOR CTCFL-RELATED"/>
    <property type="match status" value="1"/>
</dbReference>
<dbReference type="Proteomes" id="UP000827892">
    <property type="component" value="Chromosome X"/>
</dbReference>
<dbReference type="GO" id="GO:0008270">
    <property type="term" value="F:zinc ion binding"/>
    <property type="evidence" value="ECO:0007669"/>
    <property type="project" value="UniProtKB-KW"/>
</dbReference>
<evidence type="ECO:0000256" key="1">
    <source>
        <dbReference type="ARBA" id="ARBA00004324"/>
    </source>
</evidence>
<evidence type="ECO:0000313" key="10">
    <source>
        <dbReference type="EMBL" id="ULT83028.1"/>
    </source>
</evidence>
<dbReference type="Proteomes" id="UP000829354">
    <property type="component" value="Chromosome X"/>
</dbReference>
<evidence type="ECO:0000256" key="5">
    <source>
        <dbReference type="ARBA" id="ARBA00022833"/>
    </source>
</evidence>
<dbReference type="Gene3D" id="3.30.160.60">
    <property type="entry name" value="Classic Zinc Finger"/>
    <property type="match status" value="3"/>
</dbReference>
<evidence type="ECO:0000313" key="11">
    <source>
        <dbReference type="EMBL" id="UMM42319.1"/>
    </source>
</evidence>
<keyword evidence="2" id="KW-0479">Metal-binding</keyword>
<keyword evidence="3" id="KW-0677">Repeat</keyword>
<evidence type="ECO:0000256" key="2">
    <source>
        <dbReference type="ARBA" id="ARBA00022723"/>
    </source>
</evidence>
<keyword evidence="5" id="KW-0862">Zinc</keyword>
<dbReference type="SUPFAM" id="SSF57667">
    <property type="entry name" value="beta-beta-alpha zinc fingers"/>
    <property type="match status" value="2"/>
</dbReference>
<dbReference type="GO" id="GO:0016607">
    <property type="term" value="C:nuclear speck"/>
    <property type="evidence" value="ECO:0007669"/>
    <property type="project" value="UniProtKB-SubCell"/>
</dbReference>
<keyword evidence="13" id="KW-1185">Reference proteome</keyword>
<feature type="domain" description="C2H2-type" evidence="9">
    <location>
        <begin position="66"/>
        <end position="93"/>
    </location>
</feature>
<feature type="region of interest" description="Disordered" evidence="8">
    <location>
        <begin position="300"/>
        <end position="328"/>
    </location>
</feature>
<dbReference type="InterPro" id="IPR036236">
    <property type="entry name" value="Znf_C2H2_sf"/>
</dbReference>
<dbReference type="PROSITE" id="PS00028">
    <property type="entry name" value="ZINC_FINGER_C2H2_1"/>
    <property type="match status" value="3"/>
</dbReference>
<dbReference type="FunFam" id="3.30.160.60:FF:002484">
    <property type="entry name" value="Protein CBR-LSY-2"/>
    <property type="match status" value="1"/>
</dbReference>
<sequence length="551" mass="60139">MSVCVSPLVQPTTLMTELETLTCPQCPKSFTSTKMLQQHQQMFHTDKSILFTLKSTDAQAGMDRAFICETCGKAFRFRSNLAEHRSVHTALKPYVCKFCGKSSRLKGNLTKHILKHHKKEQNEAIAKDDIIVKKAPKVIKTEPGTSSNGTTATTSTATTATAVIITSSTGTNGNSQNGHNNNNNHNTINNNLTTIKTEIEDPDYVSMAVPTKSTTFAAKVVPSSPTKSRAQQRDTSVVPNIPTPVMIVEAQPEESSFLPKDLTTDFESFRNILISLGLDFATSMKIPESMKPAKTIKKELAASPDSIRSENSDDEPDSPPLPNMPTVGGSETLAMIFAAANASIQQQQQLQQRRASSPDSTLSMRGGSPSREVSPESDESTSSNESCPSPTKFLTCKECGKIIRKSSHLPIHMTLSHGFPPPAATVDIVPEKKLNGMGDIDVESELHTIALAIADLKAAQAAAPKVEDALTFIDTRVGNLEKSLETALNSIYTLVQLQSGMTSSVNRLREDSARHFNELKERMDRSWSPRRISRRDSSPQSVSRDRSRSPI</sequence>
<feature type="compositionally biased region" description="Polar residues" evidence="8">
    <location>
        <begin position="353"/>
        <end position="363"/>
    </location>
</feature>
<evidence type="ECO:0000259" key="9">
    <source>
        <dbReference type="PROSITE" id="PS50157"/>
    </source>
</evidence>
<keyword evidence="4 7" id="KW-0863">Zinc-finger</keyword>
<dbReference type="Pfam" id="PF00096">
    <property type="entry name" value="zf-C2H2"/>
    <property type="match status" value="3"/>
</dbReference>
<dbReference type="AlphaFoldDB" id="A0AAE9JSL7"/>
<evidence type="ECO:0000256" key="8">
    <source>
        <dbReference type="SAM" id="MobiDB-lite"/>
    </source>
</evidence>
<comment type="subcellular location">
    <subcellularLocation>
        <location evidence="1">Nucleus speckle</location>
    </subcellularLocation>
</comment>
<organism evidence="11 13">
    <name type="scientific">Caenorhabditis briggsae</name>
    <dbReference type="NCBI Taxonomy" id="6238"/>
    <lineage>
        <taxon>Eukaryota</taxon>
        <taxon>Metazoa</taxon>
        <taxon>Ecdysozoa</taxon>
        <taxon>Nematoda</taxon>
        <taxon>Chromadorea</taxon>
        <taxon>Rhabditida</taxon>
        <taxon>Rhabditina</taxon>
        <taxon>Rhabditomorpha</taxon>
        <taxon>Rhabditoidea</taxon>
        <taxon>Rhabditidae</taxon>
        <taxon>Peloderinae</taxon>
        <taxon>Caenorhabditis</taxon>
    </lineage>
</organism>
<proteinExistence type="predicted"/>
<feature type="domain" description="C2H2-type" evidence="9">
    <location>
        <begin position="94"/>
        <end position="122"/>
    </location>
</feature>
<keyword evidence="6" id="KW-0539">Nucleus</keyword>
<evidence type="ECO:0000256" key="4">
    <source>
        <dbReference type="ARBA" id="ARBA00022771"/>
    </source>
</evidence>
<evidence type="ECO:0000256" key="3">
    <source>
        <dbReference type="ARBA" id="ARBA00022737"/>
    </source>
</evidence>
<evidence type="ECO:0000313" key="13">
    <source>
        <dbReference type="Proteomes" id="UP000829354"/>
    </source>
</evidence>
<protein>
    <recommendedName>
        <fullName evidence="9">C2H2-type domain-containing protein</fullName>
    </recommendedName>
</protein>
<dbReference type="InterPro" id="IPR013087">
    <property type="entry name" value="Znf_C2H2_type"/>
</dbReference>
<reference evidence="11 13" key="1">
    <citation type="submission" date="2022-04" db="EMBL/GenBank/DDBJ databases">
        <title>Chromosome-level reference genomes for two strains of Caenorhabditis briggsae: an improved platform for comparative genomics.</title>
        <authorList>
            <person name="Stevens L."/>
            <person name="Andersen E."/>
        </authorList>
    </citation>
    <scope>NUCLEOTIDE SEQUENCE [LARGE SCALE GENOMIC DNA]</scope>
    <source>
        <strain evidence="11">VX34</strain>
        <tissue evidence="11">Whole-organism</tissue>
    </source>
</reference>
<feature type="region of interest" description="Disordered" evidence="8">
    <location>
        <begin position="167"/>
        <end position="187"/>
    </location>
</feature>
<reference evidence="10 12" key="2">
    <citation type="submission" date="2022-05" db="EMBL/GenBank/DDBJ databases">
        <title>Chromosome-level reference genomes for two strains of Caenorhabditis briggsae: an improved platform for comparative genomics.</title>
        <authorList>
            <person name="Stevens L."/>
            <person name="Andersen E.C."/>
        </authorList>
    </citation>
    <scope>NUCLEOTIDE SEQUENCE [LARGE SCALE GENOMIC DNA]</scope>
    <source>
        <strain evidence="10">QX1410_ONT</strain>
        <tissue evidence="10">Whole-organism</tissue>
    </source>
</reference>
<feature type="region of interest" description="Disordered" evidence="8">
    <location>
        <begin position="523"/>
        <end position="551"/>
    </location>
</feature>
<dbReference type="EMBL" id="CP092625">
    <property type="protein sequence ID" value="UMM42319.1"/>
    <property type="molecule type" value="Genomic_DNA"/>
</dbReference>
<evidence type="ECO:0000256" key="7">
    <source>
        <dbReference type="PROSITE-ProRule" id="PRU00042"/>
    </source>
</evidence>
<name>A0AAE9JSL7_CAEBR</name>
<feature type="compositionally biased region" description="Polar residues" evidence="8">
    <location>
        <begin position="380"/>
        <end position="389"/>
    </location>
</feature>
<dbReference type="InterPro" id="IPR050888">
    <property type="entry name" value="ZnF_C2H2-type_TF"/>
</dbReference>
<gene>
    <name evidence="10" type="ORF">L3Y34_012336</name>
    <name evidence="11" type="ORF">L5515_018194</name>
</gene>
<feature type="domain" description="C2H2-type" evidence="9">
    <location>
        <begin position="21"/>
        <end position="49"/>
    </location>
</feature>
<dbReference type="SMART" id="SM00355">
    <property type="entry name" value="ZnF_C2H2"/>
    <property type="match status" value="4"/>
</dbReference>
<feature type="domain" description="C2H2-type" evidence="9">
    <location>
        <begin position="394"/>
        <end position="422"/>
    </location>
</feature>